<evidence type="ECO:0000256" key="2">
    <source>
        <dbReference type="ARBA" id="ARBA00007651"/>
    </source>
</evidence>
<keyword evidence="7 8" id="KW-0472">Membrane</keyword>
<dbReference type="PANTHER" id="PTHR36488">
    <property type="entry name" value="CASP-LIKE PROTEIN 1U1"/>
    <property type="match status" value="1"/>
</dbReference>
<dbReference type="InterPro" id="IPR006702">
    <property type="entry name" value="CASP_dom"/>
</dbReference>
<dbReference type="AlphaFoldDB" id="A0A9R0ILB5"/>
<evidence type="ECO:0000256" key="7">
    <source>
        <dbReference type="ARBA" id="ARBA00023136"/>
    </source>
</evidence>
<accession>A0A9R0ILB5</accession>
<evidence type="ECO:0000256" key="5">
    <source>
        <dbReference type="ARBA" id="ARBA00022692"/>
    </source>
</evidence>
<comment type="subunit">
    <text evidence="3 8">Homodimer and heterodimers.</text>
</comment>
<feature type="transmembrane region" description="Helical" evidence="8">
    <location>
        <begin position="79"/>
        <end position="101"/>
    </location>
</feature>
<name>A0A9R0ILB5_SPIOL</name>
<keyword evidence="6 8" id="KW-1133">Transmembrane helix</keyword>
<keyword evidence="10" id="KW-1185">Reference proteome</keyword>
<gene>
    <name evidence="11" type="primary">LOC110791014</name>
</gene>
<dbReference type="RefSeq" id="XP_021851466.1">
    <property type="nucleotide sequence ID" value="XM_021995774.2"/>
</dbReference>
<evidence type="ECO:0000259" key="9">
    <source>
        <dbReference type="Pfam" id="PF04535"/>
    </source>
</evidence>
<reference evidence="10" key="1">
    <citation type="journal article" date="2021" name="Nat. Commun.">
        <title>Genomic analyses provide insights into spinach domestication and the genetic basis of agronomic traits.</title>
        <authorList>
            <person name="Cai X."/>
            <person name="Sun X."/>
            <person name="Xu C."/>
            <person name="Sun H."/>
            <person name="Wang X."/>
            <person name="Ge C."/>
            <person name="Zhang Z."/>
            <person name="Wang Q."/>
            <person name="Fei Z."/>
            <person name="Jiao C."/>
            <person name="Wang Q."/>
        </authorList>
    </citation>
    <scope>NUCLEOTIDE SEQUENCE [LARGE SCALE GENOMIC DNA]</scope>
    <source>
        <strain evidence="10">cv. Varoflay</strain>
    </source>
</reference>
<dbReference type="InterPro" id="IPR044173">
    <property type="entry name" value="CASPL"/>
</dbReference>
<dbReference type="PANTHER" id="PTHR36488:SF8">
    <property type="entry name" value="CASP-LIKE PROTEIN 1U1"/>
    <property type="match status" value="1"/>
</dbReference>
<dbReference type="Proteomes" id="UP000813463">
    <property type="component" value="Chromosome 5"/>
</dbReference>
<feature type="transmembrane region" description="Helical" evidence="8">
    <location>
        <begin position="113"/>
        <end position="137"/>
    </location>
</feature>
<proteinExistence type="inferred from homology"/>
<dbReference type="OrthoDB" id="610574at2759"/>
<dbReference type="GO" id="GO:0005886">
    <property type="term" value="C:plasma membrane"/>
    <property type="evidence" value="ECO:0007669"/>
    <property type="project" value="UniProtKB-SubCell"/>
</dbReference>
<comment type="similarity">
    <text evidence="2 8">Belongs to the Casparian strip membrane proteins (CASP) family.</text>
</comment>
<evidence type="ECO:0000256" key="8">
    <source>
        <dbReference type="RuleBase" id="RU361233"/>
    </source>
</evidence>
<keyword evidence="4 8" id="KW-1003">Cell membrane</keyword>
<sequence>MAEQGLEKQEVAGYNSCVGSRKSNMVIALLRSVSLLATLVATIVMSLNKETKTFVVATIGTNSIKATLTAKFQDNPANIFFVLANGLATLHNMLVLAAMLFGKKIDPKGIRFMAISVLDITNLAILSAGTTGAAFMAQLAKNGNSHAQWNQICDKFESFCSHGGGAILASYIGLALFLILVLISTIKRHHSIQNNTHASV</sequence>
<evidence type="ECO:0000313" key="10">
    <source>
        <dbReference type="Proteomes" id="UP000813463"/>
    </source>
</evidence>
<evidence type="ECO:0000313" key="11">
    <source>
        <dbReference type="RefSeq" id="XP_021851466.1"/>
    </source>
</evidence>
<feature type="transmembrane region" description="Helical" evidence="8">
    <location>
        <begin position="164"/>
        <end position="183"/>
    </location>
</feature>
<evidence type="ECO:0000256" key="1">
    <source>
        <dbReference type="ARBA" id="ARBA00004651"/>
    </source>
</evidence>
<evidence type="ECO:0000256" key="4">
    <source>
        <dbReference type="ARBA" id="ARBA00022475"/>
    </source>
</evidence>
<dbReference type="InterPro" id="IPR006459">
    <property type="entry name" value="CASP/CASPL"/>
</dbReference>
<protein>
    <recommendedName>
        <fullName evidence="8">CASP-like protein</fullName>
    </recommendedName>
</protein>
<organism evidence="10 11">
    <name type="scientific">Spinacia oleracea</name>
    <name type="common">Spinach</name>
    <dbReference type="NCBI Taxonomy" id="3562"/>
    <lineage>
        <taxon>Eukaryota</taxon>
        <taxon>Viridiplantae</taxon>
        <taxon>Streptophyta</taxon>
        <taxon>Embryophyta</taxon>
        <taxon>Tracheophyta</taxon>
        <taxon>Spermatophyta</taxon>
        <taxon>Magnoliopsida</taxon>
        <taxon>eudicotyledons</taxon>
        <taxon>Gunneridae</taxon>
        <taxon>Pentapetalae</taxon>
        <taxon>Caryophyllales</taxon>
        <taxon>Chenopodiaceae</taxon>
        <taxon>Chenopodioideae</taxon>
        <taxon>Anserineae</taxon>
        <taxon>Spinacia</taxon>
    </lineage>
</organism>
<keyword evidence="5 8" id="KW-0812">Transmembrane</keyword>
<feature type="domain" description="Casparian strip membrane protein" evidence="9">
    <location>
        <begin position="22"/>
        <end position="175"/>
    </location>
</feature>
<dbReference type="GeneID" id="110791014"/>
<dbReference type="KEGG" id="soe:110791014"/>
<dbReference type="NCBIfam" id="TIGR01569">
    <property type="entry name" value="A_tha_TIGR01569"/>
    <property type="match status" value="1"/>
</dbReference>
<dbReference type="Pfam" id="PF04535">
    <property type="entry name" value="CASP_dom"/>
    <property type="match status" value="1"/>
</dbReference>
<evidence type="ECO:0000256" key="6">
    <source>
        <dbReference type="ARBA" id="ARBA00022989"/>
    </source>
</evidence>
<comment type="subcellular location">
    <subcellularLocation>
        <location evidence="1 8">Cell membrane</location>
        <topology evidence="1 8">Multi-pass membrane protein</topology>
    </subcellularLocation>
</comment>
<reference evidence="11" key="2">
    <citation type="submission" date="2025-08" db="UniProtKB">
        <authorList>
            <consortium name="RefSeq"/>
        </authorList>
    </citation>
    <scope>IDENTIFICATION</scope>
    <source>
        <tissue evidence="11">Leaf</tissue>
    </source>
</reference>
<evidence type="ECO:0000256" key="3">
    <source>
        <dbReference type="ARBA" id="ARBA00011489"/>
    </source>
</evidence>
<feature type="transmembrane region" description="Helical" evidence="8">
    <location>
        <begin position="28"/>
        <end position="47"/>
    </location>
</feature>